<name>A0A518RHS3_9SPHN</name>
<dbReference type="AlphaFoldDB" id="A0A518RHS3"/>
<dbReference type="Gene3D" id="3.40.50.300">
    <property type="entry name" value="P-loop containing nucleotide triphosphate hydrolases"/>
    <property type="match status" value="1"/>
</dbReference>
<accession>A0A518RHS3</accession>
<dbReference type="SUPFAM" id="SSF52540">
    <property type="entry name" value="P-loop containing nucleoside triphosphate hydrolases"/>
    <property type="match status" value="1"/>
</dbReference>
<proteinExistence type="predicted"/>
<evidence type="ECO:0000313" key="1">
    <source>
        <dbReference type="EMBL" id="QDX26984.1"/>
    </source>
</evidence>
<dbReference type="EMBL" id="CP042239">
    <property type="protein sequence ID" value="QDX26984.1"/>
    <property type="molecule type" value="Genomic_DNA"/>
</dbReference>
<dbReference type="OrthoDB" id="9800698at2"/>
<keyword evidence="1" id="KW-0808">Transferase</keyword>
<protein>
    <submittedName>
        <fullName evidence="1">Sulfotransferase</fullName>
    </submittedName>
</protein>
<organism evidence="1 2">
    <name type="scientific">Sphingomonas suaedae</name>
    <dbReference type="NCBI Taxonomy" id="2599297"/>
    <lineage>
        <taxon>Bacteria</taxon>
        <taxon>Pseudomonadati</taxon>
        <taxon>Pseudomonadota</taxon>
        <taxon>Alphaproteobacteria</taxon>
        <taxon>Sphingomonadales</taxon>
        <taxon>Sphingomonadaceae</taxon>
        <taxon>Sphingomonas</taxon>
    </lineage>
</organism>
<dbReference type="RefSeq" id="WP_145848127.1">
    <property type="nucleotide sequence ID" value="NZ_CP042239.1"/>
</dbReference>
<dbReference type="Proteomes" id="UP000318055">
    <property type="component" value="Chromosome"/>
</dbReference>
<evidence type="ECO:0000313" key="2">
    <source>
        <dbReference type="Proteomes" id="UP000318055"/>
    </source>
</evidence>
<dbReference type="GO" id="GO:0016740">
    <property type="term" value="F:transferase activity"/>
    <property type="evidence" value="ECO:0007669"/>
    <property type="project" value="UniProtKB-KW"/>
</dbReference>
<gene>
    <name evidence="1" type="ORF">FPZ54_13880</name>
</gene>
<dbReference type="KEGG" id="ssua:FPZ54_13880"/>
<dbReference type="InterPro" id="IPR027417">
    <property type="entry name" value="P-loop_NTPase"/>
</dbReference>
<reference evidence="1 2" key="1">
    <citation type="submission" date="2019-07" db="EMBL/GenBank/DDBJ databases">
        <title>Sphingomonas alkalisoli sp. nov., isolated from rhizosphere soil of Suaedae salsa.</title>
        <authorList>
            <person name="Zhang H."/>
            <person name="Xu L."/>
            <person name="Zhang J.-X."/>
            <person name="Sun J.-Q."/>
        </authorList>
    </citation>
    <scope>NUCLEOTIDE SEQUENCE [LARGE SCALE GENOMIC DNA]</scope>
    <source>
        <strain evidence="1 2">XS-10</strain>
    </source>
</reference>
<sequence>MPRSGTTLLDFVLGGHPDCTDMGELSLVPSAIASLGFGRPQFQFPTRAVLDEVAQRFQEMLRFRRIGTRYIVDKMSENYRYLPLIKALFPDAPVIHAIRHPLDKTAGGRRELRICHRSWGGAVNAAAYHLQSAIRGCACSVRLPFVYALLKIGDAFRHRLETGRGAEDHTGHRPIVLP</sequence>
<keyword evidence="2" id="KW-1185">Reference proteome</keyword>
<dbReference type="Pfam" id="PF13469">
    <property type="entry name" value="Sulfotransfer_3"/>
    <property type="match status" value="1"/>
</dbReference>